<gene>
    <name evidence="6" type="ORF">C4E15_16220</name>
</gene>
<evidence type="ECO:0000256" key="3">
    <source>
        <dbReference type="ARBA" id="ARBA00023163"/>
    </source>
</evidence>
<organism evidence="6 7">
    <name type="scientific">Achromobacter spanius</name>
    <dbReference type="NCBI Taxonomy" id="217203"/>
    <lineage>
        <taxon>Bacteria</taxon>
        <taxon>Pseudomonadati</taxon>
        <taxon>Pseudomonadota</taxon>
        <taxon>Betaproteobacteria</taxon>
        <taxon>Burkholderiales</taxon>
        <taxon>Alcaligenaceae</taxon>
        <taxon>Achromobacter</taxon>
    </lineage>
</organism>
<comment type="caution">
    <text evidence="6">The sequence shown here is derived from an EMBL/GenBank/DDBJ whole genome shotgun (WGS) entry which is preliminary data.</text>
</comment>
<dbReference type="InterPro" id="IPR011663">
    <property type="entry name" value="UTRA"/>
</dbReference>
<dbReference type="InterPro" id="IPR036388">
    <property type="entry name" value="WH-like_DNA-bd_sf"/>
</dbReference>
<accession>A0A2S5GPZ3</accession>
<dbReference type="Pfam" id="PF07702">
    <property type="entry name" value="UTRA"/>
    <property type="match status" value="1"/>
</dbReference>
<dbReference type="SUPFAM" id="SSF64288">
    <property type="entry name" value="Chorismate lyase-like"/>
    <property type="match status" value="1"/>
</dbReference>
<dbReference type="Pfam" id="PF00392">
    <property type="entry name" value="GntR"/>
    <property type="match status" value="1"/>
</dbReference>
<proteinExistence type="predicted"/>
<evidence type="ECO:0000313" key="6">
    <source>
        <dbReference type="EMBL" id="PPA74913.1"/>
    </source>
</evidence>
<evidence type="ECO:0000259" key="5">
    <source>
        <dbReference type="PROSITE" id="PS50949"/>
    </source>
</evidence>
<keyword evidence="1" id="KW-0805">Transcription regulation</keyword>
<feature type="region of interest" description="Disordered" evidence="4">
    <location>
        <begin position="253"/>
        <end position="314"/>
    </location>
</feature>
<dbReference type="PANTHER" id="PTHR44846">
    <property type="entry name" value="MANNOSYL-D-GLYCERATE TRANSPORT/METABOLISM SYSTEM REPRESSOR MNGR-RELATED"/>
    <property type="match status" value="1"/>
</dbReference>
<feature type="domain" description="HTH gntR-type" evidence="5">
    <location>
        <begin position="18"/>
        <end position="86"/>
    </location>
</feature>
<evidence type="ECO:0000256" key="4">
    <source>
        <dbReference type="SAM" id="MobiDB-lite"/>
    </source>
</evidence>
<name>A0A2S5GPZ3_9BURK</name>
<protein>
    <submittedName>
        <fullName evidence="6">GntR family transcriptional regulator</fullName>
    </submittedName>
</protein>
<dbReference type="CDD" id="cd07377">
    <property type="entry name" value="WHTH_GntR"/>
    <property type="match status" value="1"/>
</dbReference>
<dbReference type="Gene3D" id="3.40.1410.10">
    <property type="entry name" value="Chorismate lyase-like"/>
    <property type="match status" value="1"/>
</dbReference>
<dbReference type="SUPFAM" id="SSF46785">
    <property type="entry name" value="Winged helix' DNA-binding domain"/>
    <property type="match status" value="1"/>
</dbReference>
<dbReference type="GO" id="GO:0045892">
    <property type="term" value="P:negative regulation of DNA-templated transcription"/>
    <property type="evidence" value="ECO:0007669"/>
    <property type="project" value="TreeGrafter"/>
</dbReference>
<dbReference type="GO" id="GO:0003677">
    <property type="term" value="F:DNA binding"/>
    <property type="evidence" value="ECO:0007669"/>
    <property type="project" value="UniProtKB-KW"/>
</dbReference>
<sequence length="332" mass="35519">MAPATHDALPVLDRSGDTPLHAQVAALLRGFIRTNKLAAGAVLPSEAALCVRFGVARSVVRQALAALATEGLIQRESGRPATVAAPQEHRRLVQRSTGLYEQFAQSGVALQTRVLAFARAEPPADVAAFFGTTQLLMLERLRHVADAPLAYVRTWLPADAVPGLRADDLADASLHGVLTRRFGLRPGAGRNQIRAVAADARLAKLLHTQTGTPLLMLQGQGMDQHDRPLEWFTTWHRAEQLVFDVDVSMGHESVHPRLQDAPAEGAEPAKPAHSAHSASVANLADPAEVADVAFKPEPRTPQDATSPHDPLARAQALVAELSAELARLRGQA</sequence>
<dbReference type="SMART" id="SM00345">
    <property type="entry name" value="HTH_GNTR"/>
    <property type="match status" value="1"/>
</dbReference>
<evidence type="ECO:0000256" key="1">
    <source>
        <dbReference type="ARBA" id="ARBA00023015"/>
    </source>
</evidence>
<dbReference type="AlphaFoldDB" id="A0A2S5GPZ3"/>
<dbReference type="OrthoDB" id="8584262at2"/>
<evidence type="ECO:0000313" key="7">
    <source>
        <dbReference type="Proteomes" id="UP000239990"/>
    </source>
</evidence>
<dbReference type="InterPro" id="IPR036390">
    <property type="entry name" value="WH_DNA-bd_sf"/>
</dbReference>
<dbReference type="SMART" id="SM00866">
    <property type="entry name" value="UTRA"/>
    <property type="match status" value="1"/>
</dbReference>
<evidence type="ECO:0000256" key="2">
    <source>
        <dbReference type="ARBA" id="ARBA00023125"/>
    </source>
</evidence>
<dbReference type="InterPro" id="IPR000524">
    <property type="entry name" value="Tscrpt_reg_HTH_GntR"/>
</dbReference>
<dbReference type="GO" id="GO:0003700">
    <property type="term" value="F:DNA-binding transcription factor activity"/>
    <property type="evidence" value="ECO:0007669"/>
    <property type="project" value="InterPro"/>
</dbReference>
<keyword evidence="3" id="KW-0804">Transcription</keyword>
<dbReference type="Gene3D" id="1.10.10.10">
    <property type="entry name" value="Winged helix-like DNA-binding domain superfamily/Winged helix DNA-binding domain"/>
    <property type="match status" value="1"/>
</dbReference>
<dbReference type="EMBL" id="PREU01000007">
    <property type="protein sequence ID" value="PPA74913.1"/>
    <property type="molecule type" value="Genomic_DNA"/>
</dbReference>
<dbReference type="Proteomes" id="UP000239990">
    <property type="component" value="Unassembled WGS sequence"/>
</dbReference>
<dbReference type="PANTHER" id="PTHR44846:SF1">
    <property type="entry name" value="MANNOSYL-D-GLYCERATE TRANSPORT_METABOLISM SYSTEM REPRESSOR MNGR-RELATED"/>
    <property type="match status" value="1"/>
</dbReference>
<dbReference type="PROSITE" id="PS50949">
    <property type="entry name" value="HTH_GNTR"/>
    <property type="match status" value="1"/>
</dbReference>
<dbReference type="InterPro" id="IPR050679">
    <property type="entry name" value="Bact_HTH_transcr_reg"/>
</dbReference>
<feature type="compositionally biased region" description="Low complexity" evidence="4">
    <location>
        <begin position="261"/>
        <end position="284"/>
    </location>
</feature>
<reference evidence="6 7" key="1">
    <citation type="submission" date="2018-02" db="EMBL/GenBank/DDBJ databases">
        <title>Draft Genome of Achromobacter spanius stain 6.</title>
        <authorList>
            <person name="Gunasekera T.S."/>
            <person name="Radwan O."/>
            <person name="Ruiz O.N."/>
        </authorList>
    </citation>
    <scope>NUCLEOTIDE SEQUENCE [LARGE SCALE GENOMIC DNA]</scope>
    <source>
        <strain evidence="6 7">6</strain>
    </source>
</reference>
<dbReference type="PRINTS" id="PR00035">
    <property type="entry name" value="HTHGNTR"/>
</dbReference>
<dbReference type="InterPro" id="IPR028978">
    <property type="entry name" value="Chorismate_lyase_/UTRA_dom_sf"/>
</dbReference>
<keyword evidence="2" id="KW-0238">DNA-binding</keyword>
<dbReference type="RefSeq" id="WP_104144468.1">
    <property type="nucleotide sequence ID" value="NZ_PREU01000007.1"/>
</dbReference>